<reference evidence="1" key="1">
    <citation type="submission" date="2021-06" db="EMBL/GenBank/DDBJ databases">
        <authorList>
            <person name="Kallberg Y."/>
            <person name="Tangrot J."/>
            <person name="Rosling A."/>
        </authorList>
    </citation>
    <scope>NUCLEOTIDE SEQUENCE</scope>
    <source>
        <strain evidence="1">MA461A</strain>
    </source>
</reference>
<dbReference type="EMBL" id="CAJVQC010018959">
    <property type="protein sequence ID" value="CAG8697432.1"/>
    <property type="molecule type" value="Genomic_DNA"/>
</dbReference>
<comment type="caution">
    <text evidence="1">The sequence shown here is derived from an EMBL/GenBank/DDBJ whole genome shotgun (WGS) entry which is preliminary data.</text>
</comment>
<evidence type="ECO:0000313" key="2">
    <source>
        <dbReference type="Proteomes" id="UP000789920"/>
    </source>
</evidence>
<organism evidence="1 2">
    <name type="scientific">Racocetra persica</name>
    <dbReference type="NCBI Taxonomy" id="160502"/>
    <lineage>
        <taxon>Eukaryota</taxon>
        <taxon>Fungi</taxon>
        <taxon>Fungi incertae sedis</taxon>
        <taxon>Mucoromycota</taxon>
        <taxon>Glomeromycotina</taxon>
        <taxon>Glomeromycetes</taxon>
        <taxon>Diversisporales</taxon>
        <taxon>Gigasporaceae</taxon>
        <taxon>Racocetra</taxon>
    </lineage>
</organism>
<evidence type="ECO:0000313" key="1">
    <source>
        <dbReference type="EMBL" id="CAG8697432.1"/>
    </source>
</evidence>
<feature type="non-terminal residue" evidence="1">
    <location>
        <position position="1"/>
    </location>
</feature>
<keyword evidence="2" id="KW-1185">Reference proteome</keyword>
<name>A0ACA9PDA2_9GLOM</name>
<gene>
    <name evidence="1" type="ORF">RPERSI_LOCUS9855</name>
</gene>
<accession>A0ACA9PDA2</accession>
<dbReference type="Proteomes" id="UP000789920">
    <property type="component" value="Unassembled WGS sequence"/>
</dbReference>
<protein>
    <submittedName>
        <fullName evidence="1">4109_t:CDS:1</fullName>
    </submittedName>
</protein>
<proteinExistence type="predicted"/>
<sequence>SEDTKTKSNSNKAANFNADIASEDEISSTISTNSETLKTNLFKRQTIFTIYVLRPLFEKDKPHFKNLVLRIIISNSLSFTFIENNKIQEVFNFIALALKLSNRQAVSNRILPRYLEKLVEDILQYICANKIRVIAAFDG</sequence>